<dbReference type="EMBL" id="JAXCLW010000003">
    <property type="protein sequence ID" value="MDY0883822.1"/>
    <property type="molecule type" value="Genomic_DNA"/>
</dbReference>
<evidence type="ECO:0000313" key="2">
    <source>
        <dbReference type="EMBL" id="MDY0883822.1"/>
    </source>
</evidence>
<feature type="transmembrane region" description="Helical" evidence="1">
    <location>
        <begin position="91"/>
        <end position="112"/>
    </location>
</feature>
<sequence>MILPRASSSDERIDATFRNGSITAVGILTGFSLGYVSQWVSDPSPWDIYDLLAVCPLILGVIMQVMALAALLSVTSLYLGHYNRAKKTFLIGLFLTAIGITIAVGLDITGFGNTSPPAHSAN</sequence>
<proteinExistence type="predicted"/>
<feature type="transmembrane region" description="Helical" evidence="1">
    <location>
        <begin position="51"/>
        <end position="79"/>
    </location>
</feature>
<reference evidence="2 3" key="1">
    <citation type="journal article" date="2016" name="Antonie Van Leeuwenhoek">
        <title>Dongia soli sp. nov., isolated from soil from Dokdo, Korea.</title>
        <authorList>
            <person name="Kim D.U."/>
            <person name="Lee H."/>
            <person name="Kim H."/>
            <person name="Kim S.G."/>
            <person name="Ka J.O."/>
        </authorList>
    </citation>
    <scope>NUCLEOTIDE SEQUENCE [LARGE SCALE GENOMIC DNA]</scope>
    <source>
        <strain evidence="2 3">D78</strain>
    </source>
</reference>
<keyword evidence="1" id="KW-0812">Transmembrane</keyword>
<keyword evidence="1" id="KW-0472">Membrane</keyword>
<organism evidence="2 3">
    <name type="scientific">Dongia soli</name>
    <dbReference type="NCBI Taxonomy" id="600628"/>
    <lineage>
        <taxon>Bacteria</taxon>
        <taxon>Pseudomonadati</taxon>
        <taxon>Pseudomonadota</taxon>
        <taxon>Alphaproteobacteria</taxon>
        <taxon>Rhodospirillales</taxon>
        <taxon>Dongiaceae</taxon>
        <taxon>Dongia</taxon>
    </lineage>
</organism>
<name>A0ABU5ED44_9PROT</name>
<keyword evidence="3" id="KW-1185">Reference proteome</keyword>
<accession>A0ABU5ED44</accession>
<protein>
    <submittedName>
        <fullName evidence="2">Uncharacterized protein</fullName>
    </submittedName>
</protein>
<dbReference type="RefSeq" id="WP_320508888.1">
    <property type="nucleotide sequence ID" value="NZ_JAXCLW010000003.1"/>
</dbReference>
<gene>
    <name evidence="2" type="ORF">SMD27_13295</name>
</gene>
<evidence type="ECO:0000313" key="3">
    <source>
        <dbReference type="Proteomes" id="UP001279642"/>
    </source>
</evidence>
<comment type="caution">
    <text evidence="2">The sequence shown here is derived from an EMBL/GenBank/DDBJ whole genome shotgun (WGS) entry which is preliminary data.</text>
</comment>
<keyword evidence="1" id="KW-1133">Transmembrane helix</keyword>
<evidence type="ECO:0000256" key="1">
    <source>
        <dbReference type="SAM" id="Phobius"/>
    </source>
</evidence>
<feature type="transmembrane region" description="Helical" evidence="1">
    <location>
        <begin position="21"/>
        <end position="39"/>
    </location>
</feature>
<dbReference type="Proteomes" id="UP001279642">
    <property type="component" value="Unassembled WGS sequence"/>
</dbReference>